<protein>
    <submittedName>
        <fullName evidence="2">Uncharacterized protein</fullName>
    </submittedName>
</protein>
<keyword evidence="1" id="KW-0732">Signal</keyword>
<dbReference type="Proteomes" id="UP001346149">
    <property type="component" value="Unassembled WGS sequence"/>
</dbReference>
<gene>
    <name evidence="2" type="ORF">SAY86_008990</name>
</gene>
<evidence type="ECO:0000313" key="2">
    <source>
        <dbReference type="EMBL" id="KAK4763222.1"/>
    </source>
</evidence>
<name>A0AAN7KGH2_TRANT</name>
<evidence type="ECO:0000256" key="1">
    <source>
        <dbReference type="SAM" id="SignalP"/>
    </source>
</evidence>
<feature type="signal peptide" evidence="1">
    <location>
        <begin position="1"/>
        <end position="18"/>
    </location>
</feature>
<reference evidence="2 3" key="1">
    <citation type="journal article" date="2023" name="Hortic Res">
        <title>Pangenome of water caltrop reveals structural variations and asymmetric subgenome divergence after allopolyploidization.</title>
        <authorList>
            <person name="Zhang X."/>
            <person name="Chen Y."/>
            <person name="Wang L."/>
            <person name="Yuan Y."/>
            <person name="Fang M."/>
            <person name="Shi L."/>
            <person name="Lu R."/>
            <person name="Comes H.P."/>
            <person name="Ma Y."/>
            <person name="Chen Y."/>
            <person name="Huang G."/>
            <person name="Zhou Y."/>
            <person name="Zheng Z."/>
            <person name="Qiu Y."/>
        </authorList>
    </citation>
    <scope>NUCLEOTIDE SEQUENCE [LARGE SCALE GENOMIC DNA]</scope>
    <source>
        <strain evidence="2">F231</strain>
    </source>
</reference>
<sequence length="117" mass="12842">MPWNLICLFNLGIHSSLSFQKKNGEFFNENHIVHRGSSPLVNESKGRINTSSSCPTVGVSSYQVHPNGDAASQTKDVMNLTFIHMPPQRSCPFSTRLDFFEGSSSTVKSSICGPLSH</sequence>
<organism evidence="2 3">
    <name type="scientific">Trapa natans</name>
    <name type="common">Water chestnut</name>
    <dbReference type="NCBI Taxonomy" id="22666"/>
    <lineage>
        <taxon>Eukaryota</taxon>
        <taxon>Viridiplantae</taxon>
        <taxon>Streptophyta</taxon>
        <taxon>Embryophyta</taxon>
        <taxon>Tracheophyta</taxon>
        <taxon>Spermatophyta</taxon>
        <taxon>Magnoliopsida</taxon>
        <taxon>eudicotyledons</taxon>
        <taxon>Gunneridae</taxon>
        <taxon>Pentapetalae</taxon>
        <taxon>rosids</taxon>
        <taxon>malvids</taxon>
        <taxon>Myrtales</taxon>
        <taxon>Lythraceae</taxon>
        <taxon>Trapa</taxon>
    </lineage>
</organism>
<feature type="chain" id="PRO_5042943548" evidence="1">
    <location>
        <begin position="19"/>
        <end position="117"/>
    </location>
</feature>
<comment type="caution">
    <text evidence="2">The sequence shown here is derived from an EMBL/GenBank/DDBJ whole genome shotgun (WGS) entry which is preliminary data.</text>
</comment>
<evidence type="ECO:0000313" key="3">
    <source>
        <dbReference type="Proteomes" id="UP001346149"/>
    </source>
</evidence>
<dbReference type="EMBL" id="JAXQNO010000024">
    <property type="protein sequence ID" value="KAK4763222.1"/>
    <property type="molecule type" value="Genomic_DNA"/>
</dbReference>
<dbReference type="AlphaFoldDB" id="A0AAN7KGH2"/>
<proteinExistence type="predicted"/>
<accession>A0AAN7KGH2</accession>
<keyword evidence="3" id="KW-1185">Reference proteome</keyword>